<name>A0A6L5X5C8_9FIRM</name>
<dbReference type="InterPro" id="IPR003439">
    <property type="entry name" value="ABC_transporter-like_ATP-bd"/>
</dbReference>
<dbReference type="PANTHER" id="PTHR42855">
    <property type="entry name" value="ABC TRANSPORTER ATP-BINDING SUBUNIT"/>
    <property type="match status" value="1"/>
</dbReference>
<organism evidence="14 15">
    <name type="scientific">Porcincola intestinalis</name>
    <dbReference type="NCBI Taxonomy" id="2606632"/>
    <lineage>
        <taxon>Bacteria</taxon>
        <taxon>Bacillati</taxon>
        <taxon>Bacillota</taxon>
        <taxon>Clostridia</taxon>
        <taxon>Lachnospirales</taxon>
        <taxon>Lachnospiraceae</taxon>
        <taxon>Porcincola</taxon>
    </lineage>
</organism>
<evidence type="ECO:0000256" key="6">
    <source>
        <dbReference type="ARBA" id="ARBA00022741"/>
    </source>
</evidence>
<dbReference type="PROSITE" id="PS50893">
    <property type="entry name" value="ABC_TRANSPORTER_2"/>
    <property type="match status" value="2"/>
</dbReference>
<evidence type="ECO:0000256" key="3">
    <source>
        <dbReference type="ARBA" id="ARBA00022555"/>
    </source>
</evidence>
<evidence type="ECO:0000313" key="14">
    <source>
        <dbReference type="EMBL" id="MSS13532.1"/>
    </source>
</evidence>
<keyword evidence="4" id="KW-0699">rRNA-binding</keyword>
<proteinExistence type="inferred from homology"/>
<feature type="coiled-coil region" evidence="12">
    <location>
        <begin position="546"/>
        <end position="597"/>
    </location>
</feature>
<keyword evidence="11" id="KW-0648">Protein biosynthesis</keyword>
<dbReference type="GO" id="GO:0019843">
    <property type="term" value="F:rRNA binding"/>
    <property type="evidence" value="ECO:0007669"/>
    <property type="project" value="UniProtKB-KW"/>
</dbReference>
<keyword evidence="15" id="KW-1185">Reference proteome</keyword>
<keyword evidence="7" id="KW-0378">Hydrolase</keyword>
<dbReference type="PROSITE" id="PS00211">
    <property type="entry name" value="ABC_TRANSPORTER_1"/>
    <property type="match status" value="2"/>
</dbReference>
<dbReference type="EMBL" id="VULZ01000001">
    <property type="protein sequence ID" value="MSS13532.1"/>
    <property type="molecule type" value="Genomic_DNA"/>
</dbReference>
<evidence type="ECO:0000256" key="10">
    <source>
        <dbReference type="ARBA" id="ARBA00022884"/>
    </source>
</evidence>
<comment type="caution">
    <text evidence="14">The sequence shown here is derived from an EMBL/GenBank/DDBJ whole genome shotgun (WGS) entry which is preliminary data.</text>
</comment>
<dbReference type="InterPro" id="IPR032781">
    <property type="entry name" value="ABC_tran_Xtn"/>
</dbReference>
<dbReference type="SUPFAM" id="SSF52540">
    <property type="entry name" value="P-loop containing nucleoside triphosphate hydrolases"/>
    <property type="match status" value="2"/>
</dbReference>
<dbReference type="GO" id="GO:0000049">
    <property type="term" value="F:tRNA binding"/>
    <property type="evidence" value="ECO:0007669"/>
    <property type="project" value="UniProtKB-KW"/>
</dbReference>
<dbReference type="CDD" id="cd03221">
    <property type="entry name" value="ABCF_EF-3"/>
    <property type="match status" value="2"/>
</dbReference>
<keyword evidence="5" id="KW-0677">Repeat</keyword>
<evidence type="ECO:0000256" key="8">
    <source>
        <dbReference type="ARBA" id="ARBA00022840"/>
    </source>
</evidence>
<dbReference type="SMART" id="SM00382">
    <property type="entry name" value="AAA"/>
    <property type="match status" value="2"/>
</dbReference>
<evidence type="ECO:0000313" key="15">
    <source>
        <dbReference type="Proteomes" id="UP000481852"/>
    </source>
</evidence>
<dbReference type="Gene3D" id="3.40.50.300">
    <property type="entry name" value="P-loop containing nucleotide triphosphate hydrolases"/>
    <property type="match status" value="2"/>
</dbReference>
<dbReference type="AlphaFoldDB" id="A0A6L5X5C8"/>
<dbReference type="GO" id="GO:0003677">
    <property type="term" value="F:DNA binding"/>
    <property type="evidence" value="ECO:0007669"/>
    <property type="project" value="InterPro"/>
</dbReference>
<dbReference type="Gene3D" id="1.10.287.380">
    <property type="entry name" value="Valyl-tRNA synthetase, C-terminal domain"/>
    <property type="match status" value="1"/>
</dbReference>
<dbReference type="RefSeq" id="WP_154521538.1">
    <property type="nucleotide sequence ID" value="NZ_VULZ01000001.1"/>
</dbReference>
<evidence type="ECO:0000256" key="2">
    <source>
        <dbReference type="ARBA" id="ARBA00022490"/>
    </source>
</evidence>
<dbReference type="InterPro" id="IPR051309">
    <property type="entry name" value="ABCF_ATPase"/>
</dbReference>
<protein>
    <submittedName>
        <fullName evidence="14">ABC-F family ATP-binding cassette domain-containing protein</fullName>
    </submittedName>
</protein>
<evidence type="ECO:0000256" key="1">
    <source>
        <dbReference type="ARBA" id="ARBA00005868"/>
    </source>
</evidence>
<dbReference type="FunFam" id="3.40.50.300:FF:000183">
    <property type="entry name" value="ABC transporter ATP-binding protein yjjK"/>
    <property type="match status" value="1"/>
</dbReference>
<dbReference type="InterPro" id="IPR017871">
    <property type="entry name" value="ABC_transporter-like_CS"/>
</dbReference>
<evidence type="ECO:0000256" key="4">
    <source>
        <dbReference type="ARBA" id="ARBA00022730"/>
    </source>
</evidence>
<sequence>MNILNLEHITKNYGTHQLFTDLSLGVSSGDRIGLIGVNGTGKSTLLKIAAGILEPDEGTVVKGRDVSISYLAQTPDFGTDRSPYEAVMHGRRPGTEAEAQARAMLNRLGITDHMAELSSLSGGQRKRVALAQTLLSPAEVLILDEPTNHLDQEMILFLEDTIRRFKGELLLVTHDRYFLDRVTNRIAELDRGGLYIVDGGYETWLERKQEREQAEARAEDKRQNLLRTELAWIRRGAQARSTKQQARIDRFEDLREASREARARMEKSTLTVSSISTRLGKKTVELEDISKAYGDRVLFSHFTYRFLRDDRVGFIGRNGCGKSTIMNVIAGLIQPDTGTVTVGETVKIGYFRQESGEMDPEETVLGCVKAVGEYVRTTDGLITASQMCEKFLFDKKMQWAKIGNLSGGERRRLQLLLVLMSQPNVLLLDEPTNDLDIETLEIFEDYLDRFLGIIIVVSHDRYFLDRVVNRIFAFEDGKLVQYEGGFTDYYDKRQARSGDGGQETGRKPTPTGAVQELTGAQAYAQQKAQSRQNQKRRMTYREQQEYDHIDEEIAALEEQIEELDRQIGECATQYTKLEELTAERQKTAEELSAKEDRWLELQELAEEIAEASGKE</sequence>
<dbReference type="PANTHER" id="PTHR42855:SF1">
    <property type="entry name" value="ABC TRANSPORTER DOMAIN-CONTAINING PROTEIN"/>
    <property type="match status" value="1"/>
</dbReference>
<evidence type="ECO:0000256" key="9">
    <source>
        <dbReference type="ARBA" id="ARBA00022845"/>
    </source>
</evidence>
<evidence type="ECO:0000256" key="12">
    <source>
        <dbReference type="SAM" id="Coils"/>
    </source>
</evidence>
<evidence type="ECO:0000256" key="7">
    <source>
        <dbReference type="ARBA" id="ARBA00022801"/>
    </source>
</evidence>
<dbReference type="InterPro" id="IPR037118">
    <property type="entry name" value="Val-tRNA_synth_C_sf"/>
</dbReference>
<evidence type="ECO:0000256" key="11">
    <source>
        <dbReference type="ARBA" id="ARBA00022917"/>
    </source>
</evidence>
<dbReference type="InterPro" id="IPR032524">
    <property type="entry name" value="ABC_tran_C"/>
</dbReference>
<evidence type="ECO:0000256" key="5">
    <source>
        <dbReference type="ARBA" id="ARBA00022737"/>
    </source>
</evidence>
<keyword evidence="8 14" id="KW-0067">ATP-binding</keyword>
<evidence type="ECO:0000259" key="13">
    <source>
        <dbReference type="PROSITE" id="PS50893"/>
    </source>
</evidence>
<comment type="similarity">
    <text evidence="1">Belongs to the ABC transporter superfamily. ABCF family. Translational throttle EttA subfamily.</text>
</comment>
<dbReference type="GO" id="GO:0006417">
    <property type="term" value="P:regulation of translation"/>
    <property type="evidence" value="ECO:0007669"/>
    <property type="project" value="UniProtKB-KW"/>
</dbReference>
<keyword evidence="3" id="KW-0820">tRNA-binding</keyword>
<dbReference type="InterPro" id="IPR003593">
    <property type="entry name" value="AAA+_ATPase"/>
</dbReference>
<keyword evidence="12" id="KW-0175">Coiled coil</keyword>
<dbReference type="GO" id="GO:0016887">
    <property type="term" value="F:ATP hydrolysis activity"/>
    <property type="evidence" value="ECO:0007669"/>
    <property type="project" value="InterPro"/>
</dbReference>
<dbReference type="GO" id="GO:0006412">
    <property type="term" value="P:translation"/>
    <property type="evidence" value="ECO:0007669"/>
    <property type="project" value="UniProtKB-KW"/>
</dbReference>
<keyword evidence="6" id="KW-0547">Nucleotide-binding</keyword>
<dbReference type="GO" id="GO:0005524">
    <property type="term" value="F:ATP binding"/>
    <property type="evidence" value="ECO:0007669"/>
    <property type="project" value="UniProtKB-KW"/>
</dbReference>
<dbReference type="Proteomes" id="UP000481852">
    <property type="component" value="Unassembled WGS sequence"/>
</dbReference>
<keyword evidence="10" id="KW-0694">RNA-binding</keyword>
<accession>A0A6L5X5C8</accession>
<dbReference type="Pfam" id="PF00005">
    <property type="entry name" value="ABC_tran"/>
    <property type="match status" value="2"/>
</dbReference>
<feature type="domain" description="ABC transporter" evidence="13">
    <location>
        <begin position="4"/>
        <end position="216"/>
    </location>
</feature>
<gene>
    <name evidence="14" type="ORF">FYJ35_00435</name>
</gene>
<dbReference type="Pfam" id="PF16326">
    <property type="entry name" value="ABC_tran_CTD"/>
    <property type="match status" value="1"/>
</dbReference>
<keyword evidence="9" id="KW-0810">Translation regulation</keyword>
<feature type="domain" description="ABC transporter" evidence="13">
    <location>
        <begin position="284"/>
        <end position="501"/>
    </location>
</feature>
<dbReference type="InterPro" id="IPR027417">
    <property type="entry name" value="P-loop_NTPase"/>
</dbReference>
<reference evidence="14 15" key="1">
    <citation type="submission" date="2019-08" db="EMBL/GenBank/DDBJ databases">
        <title>In-depth cultivation of the pig gut microbiome towards novel bacterial diversity and tailored functional studies.</title>
        <authorList>
            <person name="Wylensek D."/>
            <person name="Hitch T.C.A."/>
            <person name="Clavel T."/>
        </authorList>
    </citation>
    <scope>NUCLEOTIDE SEQUENCE [LARGE SCALE GENOMIC DNA]</scope>
    <source>
        <strain evidence="14 15">Oil+RF-744-WCA-WT-11</strain>
    </source>
</reference>
<dbReference type="Pfam" id="PF12848">
    <property type="entry name" value="ABC_tran_Xtn"/>
    <property type="match status" value="1"/>
</dbReference>
<keyword evidence="2" id="KW-0963">Cytoplasm</keyword>
<dbReference type="FunFam" id="3.40.50.300:FF:000011">
    <property type="entry name" value="Putative ABC transporter ATP-binding component"/>
    <property type="match status" value="1"/>
</dbReference>